<feature type="transmembrane region" description="Helical" evidence="1">
    <location>
        <begin position="72"/>
        <end position="94"/>
    </location>
</feature>
<keyword evidence="3" id="KW-1185">Reference proteome</keyword>
<comment type="caution">
    <text evidence="2">The sequence shown here is derived from an EMBL/GenBank/DDBJ whole genome shotgun (WGS) entry which is preliminary data.</text>
</comment>
<dbReference type="RefSeq" id="WP_184610264.1">
    <property type="nucleotide sequence ID" value="NZ_BOOS01000027.1"/>
</dbReference>
<keyword evidence="1" id="KW-1133">Transmembrane helix</keyword>
<protein>
    <submittedName>
        <fullName evidence="2">Uncharacterized protein</fullName>
    </submittedName>
</protein>
<feature type="transmembrane region" description="Helical" evidence="1">
    <location>
        <begin position="100"/>
        <end position="120"/>
    </location>
</feature>
<name>A0A7W8Z2S7_9ACTN</name>
<keyword evidence="1" id="KW-0812">Transmembrane</keyword>
<evidence type="ECO:0000313" key="3">
    <source>
        <dbReference type="Proteomes" id="UP000588112"/>
    </source>
</evidence>
<dbReference type="AlphaFoldDB" id="A0A7W8Z2S7"/>
<feature type="transmembrane region" description="Helical" evidence="1">
    <location>
        <begin position="148"/>
        <end position="168"/>
    </location>
</feature>
<organism evidence="2 3">
    <name type="scientific">Sphaerisporangium krabiense</name>
    <dbReference type="NCBI Taxonomy" id="763782"/>
    <lineage>
        <taxon>Bacteria</taxon>
        <taxon>Bacillati</taxon>
        <taxon>Actinomycetota</taxon>
        <taxon>Actinomycetes</taxon>
        <taxon>Streptosporangiales</taxon>
        <taxon>Streptosporangiaceae</taxon>
        <taxon>Sphaerisporangium</taxon>
    </lineage>
</organism>
<evidence type="ECO:0000256" key="1">
    <source>
        <dbReference type="SAM" id="Phobius"/>
    </source>
</evidence>
<dbReference type="Proteomes" id="UP000588112">
    <property type="component" value="Unassembled WGS sequence"/>
</dbReference>
<accession>A0A7W8Z2S7</accession>
<proteinExistence type="predicted"/>
<reference evidence="2 3" key="1">
    <citation type="submission" date="2020-08" db="EMBL/GenBank/DDBJ databases">
        <title>Sequencing the genomes of 1000 actinobacteria strains.</title>
        <authorList>
            <person name="Klenk H.-P."/>
        </authorList>
    </citation>
    <scope>NUCLEOTIDE SEQUENCE [LARGE SCALE GENOMIC DNA]</scope>
    <source>
        <strain evidence="2 3">DSM 45790</strain>
    </source>
</reference>
<sequence length="272" mass="28031">MLRPVAIVTASALGLAIVLTSANKAAPGWEVWACLAVALAAASGAVFAYGVQRWRELTALRSGHVRELFRPLGALFLVVLLLVVLALVLSPNPFSSWRGWGLSTIACVGALPATVTMLGIRRSAGTLDGGPGTRVATLISFRRLLRRLLGAVGLLVALATLALGASPAPLSSRGVVLIFGSNGSLLVALAYVPARAALREAATRLCDDLLPFGDADDAATVISRADERAKLEQVLEVDHNLMTDLQTGLVILGPLLSSAATAFLPGSTGPGG</sequence>
<evidence type="ECO:0000313" key="2">
    <source>
        <dbReference type="EMBL" id="MBB5626351.1"/>
    </source>
</evidence>
<feature type="transmembrane region" description="Helical" evidence="1">
    <location>
        <begin position="174"/>
        <end position="194"/>
    </location>
</feature>
<dbReference type="EMBL" id="JACHBR010000001">
    <property type="protein sequence ID" value="MBB5626351.1"/>
    <property type="molecule type" value="Genomic_DNA"/>
</dbReference>
<feature type="transmembrane region" description="Helical" evidence="1">
    <location>
        <begin position="30"/>
        <end position="51"/>
    </location>
</feature>
<keyword evidence="1" id="KW-0472">Membrane</keyword>
<gene>
    <name evidence="2" type="ORF">BJ981_002050</name>
</gene>